<organism evidence="1 2">
    <name type="scientific">Shewanella denitrificans (strain OS217 / ATCC BAA-1090 / DSM 15013)</name>
    <dbReference type="NCBI Taxonomy" id="318161"/>
    <lineage>
        <taxon>Bacteria</taxon>
        <taxon>Pseudomonadati</taxon>
        <taxon>Pseudomonadota</taxon>
        <taxon>Gammaproteobacteria</taxon>
        <taxon>Alteromonadales</taxon>
        <taxon>Shewanellaceae</taxon>
        <taxon>Shewanella</taxon>
    </lineage>
</organism>
<dbReference type="KEGG" id="sdn:Sden_1792"/>
<keyword evidence="2" id="KW-1185">Reference proteome</keyword>
<accession>Q12NA0</accession>
<dbReference type="AlphaFoldDB" id="Q12NA0"/>
<evidence type="ECO:0000313" key="2">
    <source>
        <dbReference type="Proteomes" id="UP000001982"/>
    </source>
</evidence>
<dbReference type="OrthoDB" id="5900133at2"/>
<dbReference type="STRING" id="318161.Sden_1792"/>
<name>Q12NA0_SHEDO</name>
<dbReference type="Proteomes" id="UP000001982">
    <property type="component" value="Chromosome"/>
</dbReference>
<reference evidence="1 2" key="1">
    <citation type="submission" date="2006-03" db="EMBL/GenBank/DDBJ databases">
        <title>Complete sequence of Shewanella denitrificans OS217.</title>
        <authorList>
            <consortium name="US DOE Joint Genome Institute"/>
            <person name="Copeland A."/>
            <person name="Lucas S."/>
            <person name="Lapidus A."/>
            <person name="Barry K."/>
            <person name="Detter J.C."/>
            <person name="Glavina del Rio T."/>
            <person name="Hammon N."/>
            <person name="Israni S."/>
            <person name="Dalin E."/>
            <person name="Tice H."/>
            <person name="Pitluck S."/>
            <person name="Brettin T."/>
            <person name="Bruce D."/>
            <person name="Han C."/>
            <person name="Tapia R."/>
            <person name="Gilna P."/>
            <person name="Kiss H."/>
            <person name="Schmutz J."/>
            <person name="Larimer F."/>
            <person name="Land M."/>
            <person name="Hauser L."/>
            <person name="Kyrpides N."/>
            <person name="Lykidis A."/>
            <person name="Richardson P."/>
        </authorList>
    </citation>
    <scope>NUCLEOTIDE SEQUENCE [LARGE SCALE GENOMIC DNA]</scope>
    <source>
        <strain evidence="2">OS217 / ATCC BAA-1090 / DSM 15013</strain>
    </source>
</reference>
<gene>
    <name evidence="1" type="ordered locus">Sden_1792</name>
</gene>
<dbReference type="EMBL" id="CP000302">
    <property type="protein sequence ID" value="ABE55076.1"/>
    <property type="molecule type" value="Genomic_DNA"/>
</dbReference>
<dbReference type="Pfam" id="PF11207">
    <property type="entry name" value="DUF2989"/>
    <property type="match status" value="1"/>
</dbReference>
<sequence>MFTSFCFWIAIFGLFGCENDRNTDVICKNNPELCVDLHRDSWCLYEKASLIRHRYALKQTEVHTGKQLYQQLIMLENYSKCIELAAGVQHIIHTERTLDRKRAFAVSTQNLAQLQEFTKDNQDIYLAFYRWMRFGEQAAFMLVNNAFKQGEIQEVEILQQLAVHYLKIDANISKDIYRQMFAAITSEDLIHSDDNEISMDLTHEFNPDWLLGLANVHQQQQNFAKVYLLTKVNLAITQKNASDEQLLALINSDKKLAIKFDAEAKAIAQAIINGHITKRQLDALFG</sequence>
<proteinExistence type="predicted"/>
<evidence type="ECO:0000313" key="1">
    <source>
        <dbReference type="EMBL" id="ABE55076.1"/>
    </source>
</evidence>
<dbReference type="HOGENOM" id="CLU_086975_0_0_6"/>
<evidence type="ECO:0008006" key="3">
    <source>
        <dbReference type="Google" id="ProtNLM"/>
    </source>
</evidence>
<dbReference type="InterPro" id="IPR021372">
    <property type="entry name" value="DUF2989"/>
</dbReference>
<protein>
    <recommendedName>
        <fullName evidence="3">DUF2989 domain-containing protein</fullName>
    </recommendedName>
</protein>
<dbReference type="eggNOG" id="ENOG502Z7JD">
    <property type="taxonomic scope" value="Bacteria"/>
</dbReference>
<dbReference type="RefSeq" id="WP_011496233.1">
    <property type="nucleotide sequence ID" value="NC_007954.1"/>
</dbReference>